<gene>
    <name evidence="7" type="primary">dhaM</name>
    <name evidence="7" type="ORF">ACFOEO_01015</name>
</gene>
<evidence type="ECO:0000256" key="1">
    <source>
        <dbReference type="ARBA" id="ARBA00001113"/>
    </source>
</evidence>
<dbReference type="InterPro" id="IPR036662">
    <property type="entry name" value="PTS_EIIA_man-typ_sf"/>
</dbReference>
<evidence type="ECO:0000256" key="2">
    <source>
        <dbReference type="ARBA" id="ARBA00002788"/>
    </source>
</evidence>
<dbReference type="Proteomes" id="UP001595637">
    <property type="component" value="Unassembled WGS sequence"/>
</dbReference>
<name>A0ABV7N2T9_9STAP</name>
<dbReference type="InterPro" id="IPR004701">
    <property type="entry name" value="PTS_EIIA_man-typ"/>
</dbReference>
<evidence type="ECO:0000256" key="3">
    <source>
        <dbReference type="ARBA" id="ARBA00012095"/>
    </source>
</evidence>
<dbReference type="NCBIfam" id="TIGR02364">
    <property type="entry name" value="dha_pts"/>
    <property type="match status" value="1"/>
</dbReference>
<dbReference type="EMBL" id="JBHRVQ010000001">
    <property type="protein sequence ID" value="MFC3387188.1"/>
    <property type="molecule type" value="Genomic_DNA"/>
</dbReference>
<evidence type="ECO:0000313" key="7">
    <source>
        <dbReference type="EMBL" id="MFC3387188.1"/>
    </source>
</evidence>
<dbReference type="PANTHER" id="PTHR38594:SF1">
    <property type="entry name" value="PEP-DEPENDENT DIHYDROXYACETONE KINASE, PHOSPHORYL DONOR SUBUNIT DHAM"/>
    <property type="match status" value="1"/>
</dbReference>
<proteinExistence type="predicted"/>
<organism evidence="7 8">
    <name type="scientific">Salinicoccus sesuvii</name>
    <dbReference type="NCBI Taxonomy" id="868281"/>
    <lineage>
        <taxon>Bacteria</taxon>
        <taxon>Bacillati</taxon>
        <taxon>Bacillota</taxon>
        <taxon>Bacilli</taxon>
        <taxon>Bacillales</taxon>
        <taxon>Staphylococcaceae</taxon>
        <taxon>Salinicoccus</taxon>
    </lineage>
</organism>
<keyword evidence="8" id="KW-1185">Reference proteome</keyword>
<keyword evidence="7" id="KW-0418">Kinase</keyword>
<dbReference type="GO" id="GO:0047324">
    <property type="term" value="F:phosphoenolpyruvate-glycerone phosphotransferase activity"/>
    <property type="evidence" value="ECO:0007669"/>
    <property type="project" value="UniProtKB-EC"/>
</dbReference>
<comment type="catalytic activity">
    <reaction evidence="1">
        <text>dihydroxyacetone + phosphoenolpyruvate = dihydroxyacetone phosphate + pyruvate</text>
        <dbReference type="Rhea" id="RHEA:18381"/>
        <dbReference type="ChEBI" id="CHEBI:15361"/>
        <dbReference type="ChEBI" id="CHEBI:16016"/>
        <dbReference type="ChEBI" id="CHEBI:57642"/>
        <dbReference type="ChEBI" id="CHEBI:58702"/>
        <dbReference type="EC" id="2.7.1.121"/>
    </reaction>
</comment>
<comment type="subunit">
    <text evidence="5">Homodimer. The dihydroxyacetone kinase complex is composed of a homodimer of DhaM, a homodimer of DhaK and the subunit DhaL.</text>
</comment>
<dbReference type="RefSeq" id="WP_380650763.1">
    <property type="nucleotide sequence ID" value="NZ_JBHRVQ010000001.1"/>
</dbReference>
<reference evidence="8" key="1">
    <citation type="journal article" date="2019" name="Int. J. Syst. Evol. Microbiol.">
        <title>The Global Catalogue of Microorganisms (GCM) 10K type strain sequencing project: providing services to taxonomists for standard genome sequencing and annotation.</title>
        <authorList>
            <consortium name="The Broad Institute Genomics Platform"/>
            <consortium name="The Broad Institute Genome Sequencing Center for Infectious Disease"/>
            <person name="Wu L."/>
            <person name="Ma J."/>
        </authorList>
    </citation>
    <scope>NUCLEOTIDE SEQUENCE [LARGE SCALE GENOMIC DNA]</scope>
    <source>
        <strain evidence="8">CCM 7756</strain>
    </source>
</reference>
<evidence type="ECO:0000313" key="8">
    <source>
        <dbReference type="Proteomes" id="UP001595637"/>
    </source>
</evidence>
<accession>A0ABV7N2T9</accession>
<evidence type="ECO:0000256" key="4">
    <source>
        <dbReference type="ARBA" id="ARBA00022679"/>
    </source>
</evidence>
<dbReference type="InterPro" id="IPR039643">
    <property type="entry name" value="DhaM"/>
</dbReference>
<comment type="function">
    <text evidence="2">Component of the dihydroxyacetone kinase complex, which is responsible for the phosphoenolpyruvate (PEP)-dependent phosphorylation of dihydroxyacetone. DhaM serves as the phosphoryl donor. Is phosphorylated by phosphoenolpyruvate in an EI- and HPr-dependent reaction, and a phosphorelay system on histidine residues finally leads to phosphoryl transfer to DhaL and dihydroxyacetone.</text>
</comment>
<comment type="caution">
    <text evidence="7">The sequence shown here is derived from an EMBL/GenBank/DDBJ whole genome shotgun (WGS) entry which is preliminary data.</text>
</comment>
<dbReference type="PROSITE" id="PS51096">
    <property type="entry name" value="PTS_EIIA_TYPE_4"/>
    <property type="match status" value="1"/>
</dbReference>
<keyword evidence="4 7" id="KW-0808">Transferase</keyword>
<feature type="domain" description="PTS EIIA type-4" evidence="6">
    <location>
        <begin position="1"/>
        <end position="120"/>
    </location>
</feature>
<evidence type="ECO:0000259" key="6">
    <source>
        <dbReference type="PROSITE" id="PS51096"/>
    </source>
</evidence>
<evidence type="ECO:0000256" key="5">
    <source>
        <dbReference type="ARBA" id="ARBA00046577"/>
    </source>
</evidence>
<sequence>MTEILIISHSRDIAEGTKALISQMAKKTVVQASGGMDGGIGTSVDQINDMLRYVQEDTICFYDIGSSKMNLEMAVEMYEGNHTLHISEAPIVEGSFLAAVENSIGTEIHTIIDKLNEMKK</sequence>
<dbReference type="SUPFAM" id="SSF53062">
    <property type="entry name" value="PTS system fructose IIA component-like"/>
    <property type="match status" value="1"/>
</dbReference>
<dbReference type="InterPro" id="IPR012844">
    <property type="entry name" value="DhaM_N"/>
</dbReference>
<dbReference type="EC" id="2.7.1.121" evidence="3"/>
<dbReference type="PANTHER" id="PTHR38594">
    <property type="entry name" value="PEP-DEPENDENT DIHYDROXYACETONE KINASE, PHOSPHORYL DONOR SUBUNIT DHAM"/>
    <property type="match status" value="1"/>
</dbReference>
<dbReference type="Gene3D" id="3.40.50.510">
    <property type="entry name" value="Phosphotransferase system, mannose-type IIA component"/>
    <property type="match status" value="1"/>
</dbReference>
<protein>
    <recommendedName>
        <fullName evidence="3">phosphoenolpyruvate--glycerone phosphotransferase</fullName>
        <ecNumber evidence="3">2.7.1.121</ecNumber>
    </recommendedName>
</protein>
<dbReference type="Pfam" id="PF03610">
    <property type="entry name" value="EIIA-man"/>
    <property type="match status" value="1"/>
</dbReference>